<sequence>MDPHSACLLLFLTCLADGPSSLEIDGVDVVSVGIPYGFQCTAECYPDCRYSWTRGNETTQGPELSLRLLQRVPTQTLTCTVVNPATGRSASVQKTLQVTADCYPSCSYSWTVVWEREPISSAQGNTISVTPAASTVLSESLICEAQDTISYLFISTTVSLPVASTSDISIIGDSTVTMGQQYVFICQATCVPSCNFAWQYMGKTLYGDQIQIPILHQGEKTKFASQLQITFSDYSKIEPLTCEATNVLTDTTITSTIDLTVIDPISVSPSSQTPLPVAGKSFSLQCVGSQNPGSITWLKNKQPMAASERVLFSPDNTTVTFSPLLQADEGLYQCVVAEGGDPIQSVGYKMQVDYGPSSVVISGLDIMTVAIAYDFQCSASCHPTCQFTWTRGNLTYQGSNLSLHFEELLPTQNLTCTALNPATGISVTAQKTLLVIAGPSNVQISGPAFLTAGVASIFTCSADCYPSCSYSWTVGWEWETFSTAQGNTITVTPPASFVGSETLICKAQDTASNLYIYRARQLQVASLFNINIAGDSAVAIGKTYTYTCYVTCTPSCVFTWTFMGKTYDGDQLQITISDYPKTGPLTCEATNNVSHVTISATKNLTVIDPFSVRPSSQALPVAGKSFSLQCVGPQDPASISWLKNGRQMPASDVVHFSPDNATITFSSLLRDDEGVYKCLVVETGNLTTNPLVAVVGGTPILSFGYLMQVIYGPDEVLIVKPDKEPVGEMMFTLPGSTTELQCLSDCFPACSINWFYRGSLLATNASILFTPVTPPYEDALTCTAFNPATKKNRTAETTAVVPDGPRNVIIKGPDALEIGVTASFTCSAECTPSCSFTWTLYGKTVTGSGVDITVNRQVSQESISCQAENTFTGKTAAVNQTLSVSDPHWCGC</sequence>
<feature type="domain" description="Ig-like" evidence="6">
    <location>
        <begin position="161"/>
        <end position="260"/>
    </location>
</feature>
<evidence type="ECO:0000256" key="5">
    <source>
        <dbReference type="SAM" id="SignalP"/>
    </source>
</evidence>
<evidence type="ECO:0000313" key="7">
    <source>
        <dbReference type="EMBL" id="TDG96809.1"/>
    </source>
</evidence>
<dbReference type="InterPro" id="IPR003599">
    <property type="entry name" value="Ig_sub"/>
</dbReference>
<feature type="domain" description="Ig-like" evidence="6">
    <location>
        <begin position="19"/>
        <end position="97"/>
    </location>
</feature>
<evidence type="ECO:0000256" key="2">
    <source>
        <dbReference type="ARBA" id="ARBA00023157"/>
    </source>
</evidence>
<evidence type="ECO:0000313" key="8">
    <source>
        <dbReference type="Proteomes" id="UP000295070"/>
    </source>
</evidence>
<dbReference type="Proteomes" id="UP000295070">
    <property type="component" value="Chromosome 23"/>
</dbReference>
<feature type="domain" description="Ig-like" evidence="6">
    <location>
        <begin position="264"/>
        <end position="351"/>
    </location>
</feature>
<dbReference type="STRING" id="8167.A0A484BZN2"/>
<dbReference type="Gene3D" id="2.60.40.10">
    <property type="entry name" value="Immunoglobulins"/>
    <property type="match status" value="5"/>
</dbReference>
<evidence type="ECO:0000256" key="3">
    <source>
        <dbReference type="ARBA" id="ARBA00023180"/>
    </source>
</evidence>
<feature type="signal peptide" evidence="5">
    <location>
        <begin position="1"/>
        <end position="21"/>
    </location>
</feature>
<feature type="domain" description="Ig-like" evidence="6">
    <location>
        <begin position="721"/>
        <end position="798"/>
    </location>
</feature>
<feature type="domain" description="Ig-like" evidence="6">
    <location>
        <begin position="439"/>
        <end position="523"/>
    </location>
</feature>
<name>A0A484BZN2_PERFV</name>
<keyword evidence="3" id="KW-0325">Glycoprotein</keyword>
<feature type="domain" description="Ig-like" evidence="6">
    <location>
        <begin position="609"/>
        <end position="693"/>
    </location>
</feature>
<dbReference type="SMART" id="SM00409">
    <property type="entry name" value="IG"/>
    <property type="match status" value="6"/>
</dbReference>
<dbReference type="Pfam" id="PF13927">
    <property type="entry name" value="Ig_3"/>
    <property type="match status" value="2"/>
</dbReference>
<feature type="chain" id="PRO_5019849430" description="Ig-like domain-containing protein" evidence="5">
    <location>
        <begin position="22"/>
        <end position="892"/>
    </location>
</feature>
<reference evidence="7 8" key="1">
    <citation type="submission" date="2019-01" db="EMBL/GenBank/DDBJ databases">
        <title>A chromosome-scale genome assembly of the yellow perch, Perca flavescens.</title>
        <authorList>
            <person name="Feron R."/>
            <person name="Morvezen R."/>
            <person name="Bestin A."/>
            <person name="Haffray P."/>
            <person name="Klopp C."/>
            <person name="Zahm M."/>
            <person name="Cabau C."/>
            <person name="Roques C."/>
            <person name="Donnadieu C."/>
            <person name="Bouchez O."/>
            <person name="Christie M."/>
            <person name="Larson W."/>
            <person name="Guiguen Y."/>
        </authorList>
    </citation>
    <scope>NUCLEOTIDE SEQUENCE [LARGE SCALE GENOMIC DNA]</scope>
    <source>
        <strain evidence="7">YP-PL-M2</strain>
        <tissue evidence="7">Blood</tissue>
    </source>
</reference>
<dbReference type="SMART" id="SM00408">
    <property type="entry name" value="IGc2"/>
    <property type="match status" value="3"/>
</dbReference>
<feature type="domain" description="Ig-like" evidence="6">
    <location>
        <begin position="541"/>
        <end position="605"/>
    </location>
</feature>
<feature type="domain" description="Ig-like" evidence="6">
    <location>
        <begin position="805"/>
        <end position="885"/>
    </location>
</feature>
<comment type="caution">
    <text evidence="7">The sequence shown here is derived from an EMBL/GenBank/DDBJ whole genome shotgun (WGS) entry which is preliminary data.</text>
</comment>
<evidence type="ECO:0000259" key="6">
    <source>
        <dbReference type="PROSITE" id="PS50835"/>
    </source>
</evidence>
<dbReference type="InterPro" id="IPR013783">
    <property type="entry name" value="Ig-like_fold"/>
</dbReference>
<keyword evidence="4" id="KW-0393">Immunoglobulin domain</keyword>
<dbReference type="SUPFAM" id="SSF48726">
    <property type="entry name" value="Immunoglobulin"/>
    <property type="match status" value="6"/>
</dbReference>
<dbReference type="InterPro" id="IPR007110">
    <property type="entry name" value="Ig-like_dom"/>
</dbReference>
<keyword evidence="1 5" id="KW-0732">Signal</keyword>
<dbReference type="InterPro" id="IPR036179">
    <property type="entry name" value="Ig-like_dom_sf"/>
</dbReference>
<dbReference type="AlphaFoldDB" id="A0A484BZN2"/>
<evidence type="ECO:0000256" key="4">
    <source>
        <dbReference type="ARBA" id="ARBA00023319"/>
    </source>
</evidence>
<dbReference type="PROSITE" id="PS50835">
    <property type="entry name" value="IG_LIKE"/>
    <property type="match status" value="8"/>
</dbReference>
<accession>A0A484BZN2</accession>
<protein>
    <recommendedName>
        <fullName evidence="6">Ig-like domain-containing protein</fullName>
    </recommendedName>
</protein>
<dbReference type="InterPro" id="IPR003598">
    <property type="entry name" value="Ig_sub2"/>
</dbReference>
<dbReference type="InterPro" id="IPR052598">
    <property type="entry name" value="IgSF_CEA-related"/>
</dbReference>
<keyword evidence="8" id="KW-1185">Reference proteome</keyword>
<proteinExistence type="predicted"/>
<evidence type="ECO:0000256" key="1">
    <source>
        <dbReference type="ARBA" id="ARBA00022729"/>
    </source>
</evidence>
<dbReference type="EMBL" id="SCKG01000023">
    <property type="protein sequence ID" value="TDG96809.1"/>
    <property type="molecule type" value="Genomic_DNA"/>
</dbReference>
<dbReference type="PANTHER" id="PTHR44337">
    <property type="entry name" value="CARCINOEMBRYONIC ANTIGEN-RELATED CELL ADHESION MOLECULE 8"/>
    <property type="match status" value="1"/>
</dbReference>
<keyword evidence="2" id="KW-1015">Disulfide bond</keyword>
<dbReference type="PANTHER" id="PTHR44337:SF20">
    <property type="entry name" value="CARCINOEMBRYONIC ANTIGEN-RELATED CELL ADHESION MOLECULE 5-RELATED"/>
    <property type="match status" value="1"/>
</dbReference>
<organism evidence="7 8">
    <name type="scientific">Perca flavescens</name>
    <name type="common">American yellow perch</name>
    <name type="synonym">Morone flavescens</name>
    <dbReference type="NCBI Taxonomy" id="8167"/>
    <lineage>
        <taxon>Eukaryota</taxon>
        <taxon>Metazoa</taxon>
        <taxon>Chordata</taxon>
        <taxon>Craniata</taxon>
        <taxon>Vertebrata</taxon>
        <taxon>Euteleostomi</taxon>
        <taxon>Actinopterygii</taxon>
        <taxon>Neopterygii</taxon>
        <taxon>Teleostei</taxon>
        <taxon>Neoteleostei</taxon>
        <taxon>Acanthomorphata</taxon>
        <taxon>Eupercaria</taxon>
        <taxon>Perciformes</taxon>
        <taxon>Percoidei</taxon>
        <taxon>Percidae</taxon>
        <taxon>Percinae</taxon>
        <taxon>Perca</taxon>
    </lineage>
</organism>
<gene>
    <name evidence="7" type="ORF">EPR50_G00232980</name>
</gene>